<dbReference type="GO" id="GO:0005886">
    <property type="term" value="C:plasma membrane"/>
    <property type="evidence" value="ECO:0007669"/>
    <property type="project" value="TreeGrafter"/>
</dbReference>
<comment type="subcellular location">
    <subcellularLocation>
        <location evidence="1">Membrane</location>
        <topology evidence="1">Multi-pass membrane protein</topology>
    </subcellularLocation>
</comment>
<feature type="transmembrane region" description="Helical" evidence="5">
    <location>
        <begin position="24"/>
        <end position="57"/>
    </location>
</feature>
<keyword evidence="3 5" id="KW-1133">Transmembrane helix</keyword>
<feature type="transmembrane region" description="Helical" evidence="5">
    <location>
        <begin position="294"/>
        <end position="317"/>
    </location>
</feature>
<protein>
    <submittedName>
        <fullName evidence="6">Cobalt ABC transporter permease</fullName>
    </submittedName>
</protein>
<evidence type="ECO:0000256" key="5">
    <source>
        <dbReference type="SAM" id="Phobius"/>
    </source>
</evidence>
<feature type="transmembrane region" description="Helical" evidence="5">
    <location>
        <begin position="201"/>
        <end position="224"/>
    </location>
</feature>
<dbReference type="AlphaFoldDB" id="A0A7U3ZS81"/>
<dbReference type="PANTHER" id="PTHR33514:SF13">
    <property type="entry name" value="PROTEIN ABCI12, CHLOROPLASTIC"/>
    <property type="match status" value="1"/>
</dbReference>
<evidence type="ECO:0000256" key="1">
    <source>
        <dbReference type="ARBA" id="ARBA00004141"/>
    </source>
</evidence>
<gene>
    <name evidence="6" type="ordered locus">MPUT_0171</name>
</gene>
<feature type="transmembrane region" description="Helical" evidence="5">
    <location>
        <begin position="158"/>
        <end position="181"/>
    </location>
</feature>
<feature type="transmembrane region" description="Helical" evidence="5">
    <location>
        <begin position="63"/>
        <end position="86"/>
    </location>
</feature>
<evidence type="ECO:0000256" key="2">
    <source>
        <dbReference type="ARBA" id="ARBA00022692"/>
    </source>
</evidence>
<dbReference type="CDD" id="cd16914">
    <property type="entry name" value="EcfT"/>
    <property type="match status" value="1"/>
</dbReference>
<proteinExistence type="predicted"/>
<accession>A0A7U3ZS81</accession>
<evidence type="ECO:0000313" key="7">
    <source>
        <dbReference type="Proteomes" id="UP000008907"/>
    </source>
</evidence>
<organism evidence="6 7">
    <name type="scientific">Mycoplasma putrefaciens (strain ATCC 15718 / NCTC 10155 / C30 KS-1 / KS-1)</name>
    <dbReference type="NCBI Taxonomy" id="743965"/>
    <lineage>
        <taxon>Bacteria</taxon>
        <taxon>Bacillati</taxon>
        <taxon>Mycoplasmatota</taxon>
        <taxon>Mollicutes</taxon>
        <taxon>Mycoplasmataceae</taxon>
        <taxon>Mycoplasma</taxon>
    </lineage>
</organism>
<keyword evidence="4 5" id="KW-0472">Membrane</keyword>
<dbReference type="RefSeq" id="WP_014034924.1">
    <property type="nucleotide sequence ID" value="NC_015946.1"/>
</dbReference>
<dbReference type="EMBL" id="CP003021">
    <property type="protein sequence ID" value="AEM68568.1"/>
    <property type="molecule type" value="Genomic_DNA"/>
</dbReference>
<evidence type="ECO:0000256" key="4">
    <source>
        <dbReference type="ARBA" id="ARBA00023136"/>
    </source>
</evidence>
<keyword evidence="2 5" id="KW-0812">Transmembrane</keyword>
<evidence type="ECO:0000313" key="6">
    <source>
        <dbReference type="EMBL" id="AEM68568.1"/>
    </source>
</evidence>
<dbReference type="KEGG" id="mpf:MPUT_0171"/>
<evidence type="ECO:0000256" key="3">
    <source>
        <dbReference type="ARBA" id="ARBA00022989"/>
    </source>
</evidence>
<name>A0A7U3ZS81_MYCPK</name>
<dbReference type="Proteomes" id="UP000008907">
    <property type="component" value="Chromosome"/>
</dbReference>
<reference evidence="6 7" key="1">
    <citation type="journal article" date="2011" name="J. Bacteriol.">
        <title>Genome Sequence of Mycoplasma putrefaciens Type Strain KS1.</title>
        <authorList>
            <person name="Calcutt M.J."/>
            <person name="Foecking M.F."/>
        </authorList>
    </citation>
    <scope>NUCLEOTIDE SEQUENCE [LARGE SCALE GENOMIC DNA]</scope>
    <source>
        <strain evidence="7">ATCC 15718 / NCTC 10155 / C30 KS-1 / KS-1</strain>
    </source>
</reference>
<dbReference type="PANTHER" id="PTHR33514">
    <property type="entry name" value="PROTEIN ABCI12, CHLOROPLASTIC"/>
    <property type="match status" value="1"/>
</dbReference>
<sequence length="337" mass="38385">MRISFGRYIPKDSLIHKMDPRLKMFMIISLIVSVFFPIGFTGYLMIGSVIFLLFALSKLNFSLLLRLLVPVSFIFIIILFVNFFFIHPSAKEIEKINEFVKTNMDLNGFKWIHLGDAISGVINKQGITEAIAKNSELKGIEPLGYFFNWRVFWFSEKALYSAIVMSFRIYLMITLTCILTGTTPSLELTLAIEDLLSPLKIIKVPVHILSMIISIALRMIPTLIDEAGRIMKAQASRGIDIKNGKFKDKVKSLTSLIIPLLVSSFQKAEDLAYAMDARGYDPNARRTRFVQFSFSWTDFVIFSTGILLASFMILYGINPGQIFDNFHIQHIDSLITY</sequence>
<dbReference type="InterPro" id="IPR003339">
    <property type="entry name" value="ABC/ECF_trnsptr_transmembrane"/>
</dbReference>
<dbReference type="Pfam" id="PF02361">
    <property type="entry name" value="CbiQ"/>
    <property type="match status" value="1"/>
</dbReference>